<dbReference type="Pfam" id="PF00106">
    <property type="entry name" value="adh_short"/>
    <property type="match status" value="1"/>
</dbReference>
<reference evidence="5" key="2">
    <citation type="submission" date="2022-06" db="UniProtKB">
        <authorList>
            <consortium name="EnsemblMetazoa"/>
        </authorList>
    </citation>
    <scope>IDENTIFICATION</scope>
    <source>
        <strain evidence="5">DF5081</strain>
    </source>
</reference>
<dbReference type="GO" id="GO:0005811">
    <property type="term" value="C:lipid droplet"/>
    <property type="evidence" value="ECO:0007669"/>
    <property type="project" value="TreeGrafter"/>
</dbReference>
<name>A0A8R1DID5_CAEJA</name>
<dbReference type="Proteomes" id="UP000005237">
    <property type="component" value="Unassembled WGS sequence"/>
</dbReference>
<evidence type="ECO:0000256" key="3">
    <source>
        <dbReference type="ARBA" id="ARBA00023027"/>
    </source>
</evidence>
<accession>A0A8R1DID5</accession>
<organism evidence="5 6">
    <name type="scientific">Caenorhabditis japonica</name>
    <dbReference type="NCBI Taxonomy" id="281687"/>
    <lineage>
        <taxon>Eukaryota</taxon>
        <taxon>Metazoa</taxon>
        <taxon>Ecdysozoa</taxon>
        <taxon>Nematoda</taxon>
        <taxon>Chromadorea</taxon>
        <taxon>Rhabditida</taxon>
        <taxon>Rhabditina</taxon>
        <taxon>Rhabditomorpha</taxon>
        <taxon>Rhabditoidea</taxon>
        <taxon>Rhabditidae</taxon>
        <taxon>Peloderinae</taxon>
        <taxon>Caenorhabditis</taxon>
    </lineage>
</organism>
<dbReference type="InterPro" id="IPR036291">
    <property type="entry name" value="NAD(P)-bd_dom_sf"/>
</dbReference>
<dbReference type="PRINTS" id="PR00080">
    <property type="entry name" value="SDRFAMILY"/>
</dbReference>
<evidence type="ECO:0000256" key="1">
    <source>
        <dbReference type="ARBA" id="ARBA00006484"/>
    </source>
</evidence>
<keyword evidence="2" id="KW-0560">Oxidoreductase</keyword>
<evidence type="ECO:0000313" key="6">
    <source>
        <dbReference type="Proteomes" id="UP000005237"/>
    </source>
</evidence>
<sequence length="307" mass="33594">MQDIIDSLFITLKAIVLIIISTVRNLVPTGILPRKDVRGQTVLITGAGSGLGRLMAYEFGKLGARLVLWDINEPGNEETLAELARSGVEAKAYTLDLSDYNQINHTADLVKKDVGKVDILINNAGIVTGKKLLQCPDELMVKTMAVNTNALFFTTKNFLPAMLESNRGHIVTIASMAGKIGVTGLVDYCASKHGAVGFNDSLAAELYAQKKDVKTTVVCPIYINTGMFDGIQTDWPTLLPIMEPEYVVECIMEAVLTDRAFVSIPKFTYLFMALTGLIPTEVTQMYGEYFGISTSMDHFKGRQPQKA</sequence>
<dbReference type="CDD" id="cd05339">
    <property type="entry name" value="17beta-HSDXI-like_SDR_c"/>
    <property type="match status" value="1"/>
</dbReference>
<dbReference type="PROSITE" id="PS00061">
    <property type="entry name" value="ADH_SHORT"/>
    <property type="match status" value="1"/>
</dbReference>
<protein>
    <submittedName>
        <fullName evidence="5">Uncharacterized protein</fullName>
    </submittedName>
</protein>
<evidence type="ECO:0000313" key="5">
    <source>
        <dbReference type="EnsemblMetazoa" id="CJA02796.1"/>
    </source>
</evidence>
<dbReference type="InterPro" id="IPR020904">
    <property type="entry name" value="Sc_DH/Rdtase_CS"/>
</dbReference>
<dbReference type="PANTHER" id="PTHR24322">
    <property type="entry name" value="PKSB"/>
    <property type="match status" value="1"/>
</dbReference>
<dbReference type="PANTHER" id="PTHR24322:SF742">
    <property type="entry name" value="PROTEIN DHS-3"/>
    <property type="match status" value="1"/>
</dbReference>
<evidence type="ECO:0000256" key="2">
    <source>
        <dbReference type="ARBA" id="ARBA00023002"/>
    </source>
</evidence>
<dbReference type="Gene3D" id="3.40.50.720">
    <property type="entry name" value="NAD(P)-binding Rossmann-like Domain"/>
    <property type="match status" value="1"/>
</dbReference>
<dbReference type="EnsemblMetazoa" id="CJA02796.1">
    <property type="protein sequence ID" value="CJA02796.1"/>
    <property type="gene ID" value="WBGene00122000"/>
</dbReference>
<keyword evidence="6" id="KW-1185">Reference proteome</keyword>
<dbReference type="SUPFAM" id="SSF51735">
    <property type="entry name" value="NAD(P)-binding Rossmann-fold domains"/>
    <property type="match status" value="1"/>
</dbReference>
<dbReference type="GO" id="GO:0016616">
    <property type="term" value="F:oxidoreductase activity, acting on the CH-OH group of donors, NAD or NADP as acceptor"/>
    <property type="evidence" value="ECO:0007669"/>
    <property type="project" value="TreeGrafter"/>
</dbReference>
<keyword evidence="3" id="KW-0520">NAD</keyword>
<comment type="similarity">
    <text evidence="1 4">Belongs to the short-chain dehydrogenases/reductases (SDR) family.</text>
</comment>
<dbReference type="InterPro" id="IPR002347">
    <property type="entry name" value="SDR_fam"/>
</dbReference>
<dbReference type="PRINTS" id="PR00081">
    <property type="entry name" value="GDHRDH"/>
</dbReference>
<reference evidence="6" key="1">
    <citation type="submission" date="2010-08" db="EMBL/GenBank/DDBJ databases">
        <authorList>
            <consortium name="Caenorhabditis japonica Sequencing Consortium"/>
            <person name="Wilson R.K."/>
        </authorList>
    </citation>
    <scope>NUCLEOTIDE SEQUENCE [LARGE SCALE GENOMIC DNA]</scope>
    <source>
        <strain evidence="6">DF5081</strain>
    </source>
</reference>
<proteinExistence type="inferred from homology"/>
<dbReference type="AlphaFoldDB" id="A0A8R1DID5"/>
<dbReference type="FunFam" id="3.40.50.720:FF:000202">
    <property type="entry name" value="Short-chain dehydrogenase/reductase family 16C member 6"/>
    <property type="match status" value="1"/>
</dbReference>
<evidence type="ECO:0000256" key="4">
    <source>
        <dbReference type="RuleBase" id="RU000363"/>
    </source>
</evidence>